<gene>
    <name evidence="1" type="ORF">C1645_830040</name>
</gene>
<name>A0A397SJW9_9GLOM</name>
<dbReference type="AlphaFoldDB" id="A0A397SJW9"/>
<protein>
    <submittedName>
        <fullName evidence="1">Uncharacterized protein</fullName>
    </submittedName>
</protein>
<evidence type="ECO:0000313" key="1">
    <source>
        <dbReference type="EMBL" id="RIA85932.1"/>
    </source>
</evidence>
<accession>A0A397SJW9</accession>
<comment type="caution">
    <text evidence="1">The sequence shown here is derived from an EMBL/GenBank/DDBJ whole genome shotgun (WGS) entry which is preliminary data.</text>
</comment>
<evidence type="ECO:0000313" key="2">
    <source>
        <dbReference type="Proteomes" id="UP000265703"/>
    </source>
</evidence>
<dbReference type="EMBL" id="QKYT01000395">
    <property type="protein sequence ID" value="RIA85932.1"/>
    <property type="molecule type" value="Genomic_DNA"/>
</dbReference>
<reference evidence="1 2" key="1">
    <citation type="submission" date="2018-06" db="EMBL/GenBank/DDBJ databases">
        <title>Comparative genomics reveals the genomic features of Rhizophagus irregularis, R. cerebriforme, R. diaphanum and Gigaspora rosea, and their symbiotic lifestyle signature.</title>
        <authorList>
            <person name="Morin E."/>
            <person name="San Clemente H."/>
            <person name="Chen E.C.H."/>
            <person name="De La Providencia I."/>
            <person name="Hainaut M."/>
            <person name="Kuo A."/>
            <person name="Kohler A."/>
            <person name="Murat C."/>
            <person name="Tang N."/>
            <person name="Roy S."/>
            <person name="Loubradou J."/>
            <person name="Henrissat B."/>
            <person name="Grigoriev I.V."/>
            <person name="Corradi N."/>
            <person name="Roux C."/>
            <person name="Martin F.M."/>
        </authorList>
    </citation>
    <scope>NUCLEOTIDE SEQUENCE [LARGE SCALE GENOMIC DNA]</scope>
    <source>
        <strain evidence="1 2">DAOM 227022</strain>
    </source>
</reference>
<proteinExistence type="predicted"/>
<dbReference type="OrthoDB" id="2408784at2759"/>
<keyword evidence="2" id="KW-1185">Reference proteome</keyword>
<sequence length="110" mass="12718">MLANYQSSTSKPIFWKAVETKEKRHTGVYIAQQFEMKLYDPTITLAYYFDLKYRENFLAQDHSIMSYILGKASKLTDEEVENSIIWWKVMQAESPIIGVIASKLMSIPAS</sequence>
<dbReference type="Proteomes" id="UP000265703">
    <property type="component" value="Unassembled WGS sequence"/>
</dbReference>
<organism evidence="1 2">
    <name type="scientific">Glomus cerebriforme</name>
    <dbReference type="NCBI Taxonomy" id="658196"/>
    <lineage>
        <taxon>Eukaryota</taxon>
        <taxon>Fungi</taxon>
        <taxon>Fungi incertae sedis</taxon>
        <taxon>Mucoromycota</taxon>
        <taxon>Glomeromycotina</taxon>
        <taxon>Glomeromycetes</taxon>
        <taxon>Glomerales</taxon>
        <taxon>Glomeraceae</taxon>
        <taxon>Glomus</taxon>
    </lineage>
</organism>